<keyword evidence="1" id="KW-0489">Methyltransferase</keyword>
<keyword evidence="1" id="KW-0808">Transferase</keyword>
<dbReference type="AlphaFoldDB" id="A0A1Y1WP66"/>
<evidence type="ECO:0000313" key="4">
    <source>
        <dbReference type="Proteomes" id="UP000193944"/>
    </source>
</evidence>
<dbReference type="PANTHER" id="PTHR16121">
    <property type="entry name" value="CAP-SPECIFIC MRNA (NUCLEOSIDE-2'-O-)-METHYLTRANSFERASE 1-RELATED"/>
    <property type="match status" value="1"/>
</dbReference>
<dbReference type="Pfam" id="PF01728">
    <property type="entry name" value="FtsJ"/>
    <property type="match status" value="1"/>
</dbReference>
<dbReference type="STRING" id="1754192.A0A1Y1WP66"/>
<dbReference type="Gene3D" id="3.40.50.12760">
    <property type="match status" value="1"/>
</dbReference>
<evidence type="ECO:0000259" key="2">
    <source>
        <dbReference type="Pfam" id="PF01728"/>
    </source>
</evidence>
<keyword evidence="1" id="KW-0506">mRNA capping</keyword>
<dbReference type="InterPro" id="IPR002877">
    <property type="entry name" value="RNA_MeTrfase_FtsJ_dom"/>
</dbReference>
<dbReference type="GO" id="GO:0006370">
    <property type="term" value="P:7-methylguanosine mRNA capping"/>
    <property type="evidence" value="ECO:0007669"/>
    <property type="project" value="UniProtKB-UniRule"/>
</dbReference>
<dbReference type="GO" id="GO:0003676">
    <property type="term" value="F:nucleic acid binding"/>
    <property type="evidence" value="ECO:0007669"/>
    <property type="project" value="UniProtKB-UniRule"/>
</dbReference>
<dbReference type="EC" id="2.1.1.57" evidence="1"/>
<comment type="subcellular location">
    <subcellularLocation>
        <location evidence="1">Nucleus</location>
    </subcellularLocation>
</comment>
<feature type="domain" description="Ribosomal RNA methyltransferase FtsJ" evidence="2">
    <location>
        <begin position="159"/>
        <end position="331"/>
    </location>
</feature>
<dbReference type="GO" id="GO:0005634">
    <property type="term" value="C:nucleus"/>
    <property type="evidence" value="ECO:0007669"/>
    <property type="project" value="UniProtKB-SubCell"/>
</dbReference>
<dbReference type="PANTHER" id="PTHR16121:SF0">
    <property type="entry name" value="CAP-SPECIFIC MRNA (NUCLEOSIDE-2'-O-)-METHYLTRANSFERASE 1"/>
    <property type="match status" value="1"/>
</dbReference>
<accession>A0A1Y1WP66</accession>
<keyword evidence="1" id="KW-0507">mRNA processing</keyword>
<reference evidence="3 4" key="2">
    <citation type="submission" date="2016-08" db="EMBL/GenBank/DDBJ databases">
        <title>Pervasive Adenine N6-methylation of Active Genes in Fungi.</title>
        <authorList>
            <consortium name="DOE Joint Genome Institute"/>
            <person name="Mondo S.J."/>
            <person name="Dannebaum R.O."/>
            <person name="Kuo R.C."/>
            <person name="Labutti K."/>
            <person name="Haridas S."/>
            <person name="Kuo A."/>
            <person name="Salamov A."/>
            <person name="Ahrendt S.R."/>
            <person name="Lipzen A."/>
            <person name="Sullivan W."/>
            <person name="Andreopoulos W.B."/>
            <person name="Clum A."/>
            <person name="Lindquist E."/>
            <person name="Daum C."/>
            <person name="Ramamoorthy G.K."/>
            <person name="Gryganskyi A."/>
            <person name="Culley D."/>
            <person name="Magnuson J.K."/>
            <person name="James T.Y."/>
            <person name="O'Malley M.A."/>
            <person name="Stajich J.E."/>
            <person name="Spatafora J.W."/>
            <person name="Visel A."/>
            <person name="Grigoriev I.V."/>
        </authorList>
    </citation>
    <scope>NUCLEOTIDE SEQUENCE [LARGE SCALE GENOMIC DNA]</scope>
    <source>
        <strain evidence="3 4">S4</strain>
    </source>
</reference>
<keyword evidence="4" id="KW-1185">Reference proteome</keyword>
<keyword evidence="1" id="KW-0949">S-adenosyl-L-methionine</keyword>
<dbReference type="GO" id="GO:0004483">
    <property type="term" value="F:methyltransferase cap1 activity"/>
    <property type="evidence" value="ECO:0007669"/>
    <property type="project" value="UniProtKB-UniRule"/>
</dbReference>
<reference evidence="3 4" key="1">
    <citation type="submission" date="2016-08" db="EMBL/GenBank/DDBJ databases">
        <title>A Parts List for Fungal Cellulosomes Revealed by Comparative Genomics.</title>
        <authorList>
            <consortium name="DOE Joint Genome Institute"/>
            <person name="Haitjema C.H."/>
            <person name="Gilmore S.P."/>
            <person name="Henske J.K."/>
            <person name="Solomon K.V."/>
            <person name="De Groot R."/>
            <person name="Kuo A."/>
            <person name="Mondo S.J."/>
            <person name="Salamov A.A."/>
            <person name="Labutti K."/>
            <person name="Zhao Z."/>
            <person name="Chiniquy J."/>
            <person name="Barry K."/>
            <person name="Brewer H.M."/>
            <person name="Purvine S.O."/>
            <person name="Wright A.T."/>
            <person name="Boxma B."/>
            <person name="Van Alen T."/>
            <person name="Hackstein J.H."/>
            <person name="Baker S.E."/>
            <person name="Grigoriev I.V."/>
            <person name="O'Malley M.A."/>
        </authorList>
    </citation>
    <scope>NUCLEOTIDE SEQUENCE [LARGE SCALE GENOMIC DNA]</scope>
    <source>
        <strain evidence="3 4">S4</strain>
    </source>
</reference>
<gene>
    <name evidence="3" type="ORF">BCR32DRAFT_297107</name>
</gene>
<organism evidence="3 4">
    <name type="scientific">Anaeromyces robustus</name>
    <dbReference type="NCBI Taxonomy" id="1754192"/>
    <lineage>
        <taxon>Eukaryota</taxon>
        <taxon>Fungi</taxon>
        <taxon>Fungi incertae sedis</taxon>
        <taxon>Chytridiomycota</taxon>
        <taxon>Chytridiomycota incertae sedis</taxon>
        <taxon>Neocallimastigomycetes</taxon>
        <taxon>Neocallimastigales</taxon>
        <taxon>Neocallimastigaceae</taxon>
        <taxon>Anaeromyces</taxon>
    </lineage>
</organism>
<dbReference type="SUPFAM" id="SSF53335">
    <property type="entry name" value="S-adenosyl-L-methionine-dependent methyltransferases"/>
    <property type="match status" value="1"/>
</dbReference>
<dbReference type="InterPro" id="IPR029063">
    <property type="entry name" value="SAM-dependent_MTases_sf"/>
</dbReference>
<protein>
    <recommendedName>
        <fullName evidence="1">Cap-specific mRNA (nucleoside-2'-O-)-methyltransferase 1</fullName>
        <ecNumber evidence="1">2.1.1.57</ecNumber>
    </recommendedName>
    <alternativeName>
        <fullName evidence="1">Cap1 2'O-ribose methyltransferase 1</fullName>
    </alternativeName>
</protein>
<comment type="catalytic activity">
    <reaction evidence="1">
        <text>a 5'-end (N(7)-methyl 5'-triphosphoguanosine)-ribonucleoside in mRNA + S-adenosyl-L-methionine = a 5'-end (N(7)-methyl 5'-triphosphoguanosine)-(2'-O-methyl-ribonucleoside) in mRNA + S-adenosyl-L-homocysteine + H(+)</text>
        <dbReference type="Rhea" id="RHEA:67020"/>
        <dbReference type="Rhea" id="RHEA-COMP:17167"/>
        <dbReference type="Rhea" id="RHEA-COMP:17168"/>
        <dbReference type="ChEBI" id="CHEBI:15378"/>
        <dbReference type="ChEBI" id="CHEBI:57856"/>
        <dbReference type="ChEBI" id="CHEBI:59789"/>
        <dbReference type="ChEBI" id="CHEBI:156461"/>
        <dbReference type="ChEBI" id="CHEBI:167609"/>
        <dbReference type="EC" id="2.1.1.57"/>
    </reaction>
</comment>
<dbReference type="InterPro" id="IPR050851">
    <property type="entry name" value="mRNA_Cap_2O-Ribose_MeTrfase"/>
</dbReference>
<dbReference type="GO" id="GO:0016556">
    <property type="term" value="P:mRNA modification"/>
    <property type="evidence" value="ECO:0007669"/>
    <property type="project" value="UniProtKB-UniRule"/>
</dbReference>
<dbReference type="Proteomes" id="UP000193944">
    <property type="component" value="Unassembled WGS sequence"/>
</dbReference>
<evidence type="ECO:0000313" key="3">
    <source>
        <dbReference type="EMBL" id="ORX75088.1"/>
    </source>
</evidence>
<proteinExistence type="predicted"/>
<dbReference type="GO" id="GO:0032259">
    <property type="term" value="P:methylation"/>
    <property type="evidence" value="ECO:0007669"/>
    <property type="project" value="UniProtKB-KW"/>
</dbReference>
<dbReference type="GO" id="GO:0005737">
    <property type="term" value="C:cytoplasm"/>
    <property type="evidence" value="ECO:0007669"/>
    <property type="project" value="TreeGrafter"/>
</dbReference>
<sequence>MNHLTYVPYSEDDIDYVNTEMESSYDPPNYRDLQKYQQLAYTAVERINVEKFFKQNIKNFDNTEVSNIELRYNMKEEKAKIPDYTLFSDPSLNKKYKSLKNKVLKNLFIIRNTCFYCNPLYKIKSIPNFKTDNIVSIAALDNICKIFEIPREDQSSFKFIDIFSKGSFTEYLIWKARKNNINVTGHIYNIKENNIHGDAFIPKNDENINISVYDCEKDLNLKNENIKKFIESVTDKMDLVCSGFTLDHDDEDLLQENIEEDYYQKLLIQIIIALSTLNHGGNIILKVYDLYQSFTVELMYILAAHFEKFSVVNSVSTSINNCKRYIFCQNFKGVNEELINYLFDVNEKINEITNIGTINWHKLLKDEKMVVSHIIENEIDEDFVIDMQSLNMKYLILQNEYYERLLNMMFEHYRYSIDISDVIRECQKQWNLI</sequence>
<evidence type="ECO:0000256" key="1">
    <source>
        <dbReference type="RuleBase" id="RU368012"/>
    </source>
</evidence>
<dbReference type="OrthoDB" id="10251234at2759"/>
<dbReference type="EMBL" id="MCFG01000379">
    <property type="protein sequence ID" value="ORX75088.1"/>
    <property type="molecule type" value="Genomic_DNA"/>
</dbReference>
<comment type="caution">
    <text evidence="3">The sequence shown here is derived from an EMBL/GenBank/DDBJ whole genome shotgun (WGS) entry which is preliminary data.</text>
</comment>
<comment type="function">
    <text evidence="1">S-adenosyl-L-methionine-dependent methyltransferase that mediates RNA cap1 2'-O-ribose methylation to the 5'-cap structure of RNAs. Methylates the ribose of the first nucleotide of a m(7)GpppG-capped mRNA to produce m(7)GpppNmp (cap1).</text>
</comment>
<keyword evidence="1" id="KW-0539">Nucleus</keyword>
<name>A0A1Y1WP66_9FUNG</name>